<dbReference type="SUPFAM" id="SSF52266">
    <property type="entry name" value="SGNH hydrolase"/>
    <property type="match status" value="1"/>
</dbReference>
<keyword evidence="1" id="KW-0472">Membrane</keyword>
<gene>
    <name evidence="2" type="ORF">JJN12_09780</name>
</gene>
<keyword evidence="2" id="KW-0378">Hydrolase</keyword>
<dbReference type="EMBL" id="JAEPRJ010000001">
    <property type="protein sequence ID" value="MBK5898059.1"/>
    <property type="molecule type" value="Genomic_DNA"/>
</dbReference>
<keyword evidence="3" id="KW-1185">Reference proteome</keyword>
<dbReference type="GO" id="GO:0016787">
    <property type="term" value="F:hydrolase activity"/>
    <property type="evidence" value="ECO:0007669"/>
    <property type="project" value="UniProtKB-KW"/>
</dbReference>
<comment type="caution">
    <text evidence="2">The sequence shown here is derived from an EMBL/GenBank/DDBJ whole genome shotgun (WGS) entry which is preliminary data.</text>
</comment>
<dbReference type="InterPro" id="IPR036514">
    <property type="entry name" value="SGNH_hydro_sf"/>
</dbReference>
<evidence type="ECO:0000313" key="3">
    <source>
        <dbReference type="Proteomes" id="UP000604730"/>
    </source>
</evidence>
<accession>A0ABS1J1N2</accession>
<protein>
    <submittedName>
        <fullName evidence="2">SGNH/GDSL hydrolase family protein</fullName>
    </submittedName>
</protein>
<name>A0ABS1J1N2_9FIRM</name>
<sequence length="308" mass="36512">MKRKIYIISTICITLAILFFVQRLLMPKYVEDNPEGALISEYYDVEKDHDLLFVGDCEVYESFSPEVLRKEYGIKSYIRGSANQLIWQSYYLLEEMLKYEKPKTVVYNVLAMKYARAQKESYNRMTLDGMRWSASKVEAVKASMLPEEKFITYVFPLLRFHSRWSELTSQDFKYIFTKPKVSEDGYLVNKGVHPVDKIPVGKPLSDYRLPDISYEYLDKMVKLCKENNVELILMKAPILYPYWYKEWDEQIRNYAGENDLKYINFLDKQDEVGIDYSKDTYDGGLHLNLYGAEKMSRYFGKLLRENFK</sequence>
<organism evidence="2 3">
    <name type="scientific">Catonella massiliensis</name>
    <dbReference type="NCBI Taxonomy" id="2799636"/>
    <lineage>
        <taxon>Bacteria</taxon>
        <taxon>Bacillati</taxon>
        <taxon>Bacillota</taxon>
        <taxon>Clostridia</taxon>
        <taxon>Lachnospirales</taxon>
        <taxon>Lachnospiraceae</taxon>
        <taxon>Catonella</taxon>
    </lineage>
</organism>
<evidence type="ECO:0000256" key="1">
    <source>
        <dbReference type="SAM" id="Phobius"/>
    </source>
</evidence>
<dbReference type="RefSeq" id="WP_208429502.1">
    <property type="nucleotide sequence ID" value="NZ_JAEPRJ010000001.1"/>
</dbReference>
<reference evidence="2 3" key="1">
    <citation type="submission" date="2021-01" db="EMBL/GenBank/DDBJ databases">
        <title>Isolation and description of Catonella massiliensis sp. nov., a novel Catonella species, isolated from a stable periodontitis subject.</title>
        <authorList>
            <person name="Antezack A."/>
            <person name="Boxberger M."/>
            <person name="La Scola B."/>
            <person name="Monnet-Corti V."/>
        </authorList>
    </citation>
    <scope>NUCLEOTIDE SEQUENCE [LARGE SCALE GENOMIC DNA]</scope>
    <source>
        <strain evidence="2 3">Marseille-Q4567</strain>
    </source>
</reference>
<keyword evidence="1" id="KW-1133">Transmembrane helix</keyword>
<proteinExistence type="predicted"/>
<dbReference type="Proteomes" id="UP000604730">
    <property type="component" value="Unassembled WGS sequence"/>
</dbReference>
<keyword evidence="1" id="KW-0812">Transmembrane</keyword>
<evidence type="ECO:0000313" key="2">
    <source>
        <dbReference type="EMBL" id="MBK5898059.1"/>
    </source>
</evidence>
<dbReference type="Gene3D" id="3.40.50.1110">
    <property type="entry name" value="SGNH hydrolase"/>
    <property type="match status" value="1"/>
</dbReference>
<feature type="transmembrane region" description="Helical" evidence="1">
    <location>
        <begin position="5"/>
        <end position="25"/>
    </location>
</feature>